<keyword evidence="1" id="KW-0808">Transferase</keyword>
<reference evidence="4 5" key="1">
    <citation type="submission" date="2018-11" db="EMBL/GenBank/DDBJ databases">
        <title>Sequencing the genomes of 1000 actinobacteria strains.</title>
        <authorList>
            <person name="Klenk H.-P."/>
        </authorList>
    </citation>
    <scope>NUCLEOTIDE SEQUENCE [LARGE SCALE GENOMIC DNA]</scope>
    <source>
        <strain evidence="4 5">DSM 12652</strain>
    </source>
</reference>
<dbReference type="InterPro" id="IPR002139">
    <property type="entry name" value="Ribo/fructo_kinase"/>
</dbReference>
<dbReference type="Pfam" id="PF00294">
    <property type="entry name" value="PfkB"/>
    <property type="match status" value="1"/>
</dbReference>
<dbReference type="GO" id="GO:0016301">
    <property type="term" value="F:kinase activity"/>
    <property type="evidence" value="ECO:0007669"/>
    <property type="project" value="UniProtKB-KW"/>
</dbReference>
<dbReference type="InterPro" id="IPR011611">
    <property type="entry name" value="PfkB_dom"/>
</dbReference>
<dbReference type="PANTHER" id="PTHR10584:SF166">
    <property type="entry name" value="RIBOKINASE"/>
    <property type="match status" value="1"/>
</dbReference>
<evidence type="ECO:0000256" key="2">
    <source>
        <dbReference type="ARBA" id="ARBA00022777"/>
    </source>
</evidence>
<dbReference type="SUPFAM" id="SSF53613">
    <property type="entry name" value="Ribokinase-like"/>
    <property type="match status" value="1"/>
</dbReference>
<keyword evidence="5" id="KW-1185">Reference proteome</keyword>
<evidence type="ECO:0000313" key="5">
    <source>
        <dbReference type="Proteomes" id="UP000281738"/>
    </source>
</evidence>
<dbReference type="GO" id="GO:0005829">
    <property type="term" value="C:cytosol"/>
    <property type="evidence" value="ECO:0007669"/>
    <property type="project" value="TreeGrafter"/>
</dbReference>
<evidence type="ECO:0000313" key="4">
    <source>
        <dbReference type="EMBL" id="ROR89766.1"/>
    </source>
</evidence>
<dbReference type="AlphaFoldDB" id="A0A3N2CQU0"/>
<dbReference type="GO" id="GO:0006796">
    <property type="term" value="P:phosphate-containing compound metabolic process"/>
    <property type="evidence" value="ECO:0007669"/>
    <property type="project" value="UniProtKB-ARBA"/>
</dbReference>
<evidence type="ECO:0000256" key="1">
    <source>
        <dbReference type="ARBA" id="ARBA00022679"/>
    </source>
</evidence>
<keyword evidence="2 4" id="KW-0418">Kinase</keyword>
<dbReference type="PRINTS" id="PR00990">
    <property type="entry name" value="RIBOKINASE"/>
</dbReference>
<proteinExistence type="predicted"/>
<sequence>MVGGVNQDVTVRVDRRPTGGETTVGEGPVVGGGGKGANQAAAAAYAGAAVRLCAVVGDDAAGQEQLGSLEAAGVDVSGVRRAADVATGAALIVLTPDGENSIAVGAGANALLGADDVERALAGGDVDVVLAQTEPGTAPVVAAAREAAARGVRLVLNPAPVEGLDLDTLRAADPLVVNEHEAVDLLREHDGTFASHAPAADLARPLADLLDCPSVVVSLGAEGAVVVSGAVGSRRELRVSSPRVQAVDTTGAGDVLVGTLAARLADGADLTTAVSEACAAAAEAVTSAGARGYLG</sequence>
<dbReference type="EMBL" id="RKHO01000001">
    <property type="protein sequence ID" value="ROR89766.1"/>
    <property type="molecule type" value="Genomic_DNA"/>
</dbReference>
<gene>
    <name evidence="4" type="ORF">EDD33_0596</name>
</gene>
<feature type="domain" description="Carbohydrate kinase PfkB" evidence="3">
    <location>
        <begin position="2"/>
        <end position="291"/>
    </location>
</feature>
<name>A0A3N2CQU0_9ACTN</name>
<protein>
    <submittedName>
        <fullName evidence="4">Ribokinase</fullName>
    </submittedName>
</protein>
<dbReference type="Proteomes" id="UP000281738">
    <property type="component" value="Unassembled WGS sequence"/>
</dbReference>
<dbReference type="InterPro" id="IPR029056">
    <property type="entry name" value="Ribokinase-like"/>
</dbReference>
<dbReference type="PANTHER" id="PTHR10584">
    <property type="entry name" value="SUGAR KINASE"/>
    <property type="match status" value="1"/>
</dbReference>
<dbReference type="Gene3D" id="3.40.1190.20">
    <property type="match status" value="1"/>
</dbReference>
<evidence type="ECO:0000259" key="3">
    <source>
        <dbReference type="Pfam" id="PF00294"/>
    </source>
</evidence>
<comment type="caution">
    <text evidence="4">The sequence shown here is derived from an EMBL/GenBank/DDBJ whole genome shotgun (WGS) entry which is preliminary data.</text>
</comment>
<accession>A0A3N2CQU0</accession>
<organism evidence="4 5">
    <name type="scientific">Nocardioides aurantiacus</name>
    <dbReference type="NCBI Taxonomy" id="86796"/>
    <lineage>
        <taxon>Bacteria</taxon>
        <taxon>Bacillati</taxon>
        <taxon>Actinomycetota</taxon>
        <taxon>Actinomycetes</taxon>
        <taxon>Propionibacteriales</taxon>
        <taxon>Nocardioidaceae</taxon>
        <taxon>Nocardioides</taxon>
    </lineage>
</organism>